<gene>
    <name evidence="1" type="ORF">QAD02_005166</name>
</gene>
<dbReference type="EMBL" id="CM056743">
    <property type="protein sequence ID" value="KAJ8673904.1"/>
    <property type="molecule type" value="Genomic_DNA"/>
</dbReference>
<comment type="caution">
    <text evidence="1">The sequence shown here is derived from an EMBL/GenBank/DDBJ whole genome shotgun (WGS) entry which is preliminary data.</text>
</comment>
<reference evidence="1" key="1">
    <citation type="submission" date="2023-04" db="EMBL/GenBank/DDBJ databases">
        <title>A chromosome-level genome assembly of the parasitoid wasp Eretmocerus hayati.</title>
        <authorList>
            <person name="Zhong Y."/>
            <person name="Liu S."/>
            <person name="Liu Y."/>
        </authorList>
    </citation>
    <scope>NUCLEOTIDE SEQUENCE</scope>
    <source>
        <strain evidence="1">ZJU_SS_LIU_2023</strain>
    </source>
</reference>
<organism evidence="1 2">
    <name type="scientific">Eretmocerus hayati</name>
    <dbReference type="NCBI Taxonomy" id="131215"/>
    <lineage>
        <taxon>Eukaryota</taxon>
        <taxon>Metazoa</taxon>
        <taxon>Ecdysozoa</taxon>
        <taxon>Arthropoda</taxon>
        <taxon>Hexapoda</taxon>
        <taxon>Insecta</taxon>
        <taxon>Pterygota</taxon>
        <taxon>Neoptera</taxon>
        <taxon>Endopterygota</taxon>
        <taxon>Hymenoptera</taxon>
        <taxon>Apocrita</taxon>
        <taxon>Proctotrupomorpha</taxon>
        <taxon>Chalcidoidea</taxon>
        <taxon>Aphelinidae</taxon>
        <taxon>Aphelininae</taxon>
        <taxon>Eretmocerus</taxon>
    </lineage>
</organism>
<evidence type="ECO:0000313" key="1">
    <source>
        <dbReference type="EMBL" id="KAJ8673904.1"/>
    </source>
</evidence>
<protein>
    <submittedName>
        <fullName evidence="1">Uncharacterized protein</fullName>
    </submittedName>
</protein>
<name>A0ACC2NS22_9HYME</name>
<keyword evidence="2" id="KW-1185">Reference proteome</keyword>
<sequence length="241" mass="27095">MRDATSRATAMRRVVAIQDTHLFDDERGAIHPRNIRHWEAYIQPQLHRRRKITAAQHCDQLVRLLRSFQNWRSRRNREELLCTRPDSGIAPLSASLAPAAAGVSNPRQHPCAVSNSQYGSDGQSAHSNGSRSSEVRAATSFRIETEVVFASSGSDSAQSKEMDLQAEMKSARDAFDMFEQTLDIDGCAQVISMFRSIRTRLAEQRYRDEKAQEAREQLEATTPEARGAAIGKLREKRCPAQ</sequence>
<accession>A0ACC2NS22</accession>
<evidence type="ECO:0000313" key="2">
    <source>
        <dbReference type="Proteomes" id="UP001239111"/>
    </source>
</evidence>
<proteinExistence type="predicted"/>
<dbReference type="Proteomes" id="UP001239111">
    <property type="component" value="Chromosome 3"/>
</dbReference>